<dbReference type="InterPro" id="IPR025959">
    <property type="entry name" value="Winged_HTH_dom"/>
</dbReference>
<keyword evidence="3" id="KW-1185">Reference proteome</keyword>
<gene>
    <name evidence="2" type="ORF">EKG83_27180</name>
</gene>
<reference evidence="3" key="1">
    <citation type="journal article" date="2021" name="Curr. Microbiol.">
        <title>Complete genome of nocamycin-producing strain Saccharothrix syringae NRRL B-16468 reveals the biosynthetic potential for secondary metabolites.</title>
        <authorList>
            <person name="Mo X."/>
            <person name="Yang S."/>
        </authorList>
    </citation>
    <scope>NUCLEOTIDE SEQUENCE [LARGE SCALE GENOMIC DNA]</scope>
    <source>
        <strain evidence="3">ATCC 51364 / DSM 43886 / JCM 6844 / KCTC 9398 / NBRC 14523 / NRRL B-16468 / INA 2240</strain>
    </source>
</reference>
<dbReference type="KEGG" id="ssyi:EKG83_27180"/>
<dbReference type="EMBL" id="CP034550">
    <property type="protein sequence ID" value="QFZ20601.1"/>
    <property type="molecule type" value="Genomic_DNA"/>
</dbReference>
<accession>A0A5Q0H318</accession>
<dbReference type="RefSeq" id="WP_084717159.1">
    <property type="nucleotide sequence ID" value="NZ_CP034550.1"/>
</dbReference>
<dbReference type="AlphaFoldDB" id="A0A5Q0H318"/>
<sequence>MTEPGVGLWLRRHGFTPQRPARRVHERQPAAMRLLTRLLAHPSLVSRLGPACRCRWDPTSRCDSNGAYELGSAGDSRAMPTR</sequence>
<evidence type="ECO:0000313" key="3">
    <source>
        <dbReference type="Proteomes" id="UP000325787"/>
    </source>
</evidence>
<dbReference type="Pfam" id="PF13592">
    <property type="entry name" value="HTH_33"/>
    <property type="match status" value="1"/>
</dbReference>
<dbReference type="Proteomes" id="UP000325787">
    <property type="component" value="Chromosome"/>
</dbReference>
<feature type="domain" description="Winged helix-turn helix" evidence="1">
    <location>
        <begin position="1"/>
        <end position="32"/>
    </location>
</feature>
<evidence type="ECO:0000259" key="1">
    <source>
        <dbReference type="Pfam" id="PF13592"/>
    </source>
</evidence>
<dbReference type="OrthoDB" id="8479510at2"/>
<proteinExistence type="predicted"/>
<name>A0A5Q0H318_SACSY</name>
<protein>
    <submittedName>
        <fullName evidence="2">Winged helix-turn-helix domain-containing protein</fullName>
    </submittedName>
</protein>
<evidence type="ECO:0000313" key="2">
    <source>
        <dbReference type="EMBL" id="QFZ20601.1"/>
    </source>
</evidence>
<organism evidence="2 3">
    <name type="scientific">Saccharothrix syringae</name>
    <name type="common">Nocardiopsis syringae</name>
    <dbReference type="NCBI Taxonomy" id="103733"/>
    <lineage>
        <taxon>Bacteria</taxon>
        <taxon>Bacillati</taxon>
        <taxon>Actinomycetota</taxon>
        <taxon>Actinomycetes</taxon>
        <taxon>Pseudonocardiales</taxon>
        <taxon>Pseudonocardiaceae</taxon>
        <taxon>Saccharothrix</taxon>
    </lineage>
</organism>